<sequence length="474" mass="50524">MFTSTLKYALLILTCSLAACGDESRETPCTAASCCEDDPTACAAPTLSEAQALAAIDFVEQQLLTDHPRTLDGLPAATADAFDGARAAVSGPVTAHDLAGVLSATLATFADGHTRIELPAETRWLNLPLVFTTEGPVVAADAGELRRGDLLVELEGRADAALLTALAQYVPHENQHRVRAVAPTMLVREDVLAWLGVSGEQVRVVIERDGELLERSLAFEDEPPAAPEPQPARYEIDEARGVAVLRLDRCVYDAAFQATLDALLREARQREVHDLVIDLRHNEGGDVTVAVALFVRLGRPWSAFAVEQRASEGFFAAFPVFASPDVHAALAAFGVDLSAPLWKIPADAIAALVGGQLAPPTDEPFTGSVHALIGPRTFSSASLFAMMIRDNALGSLFGEPSGNAASFWGQNYALEILETGLTMQIATARNVRLAAEGRDAPTLTPDVSLELRREDVAAGEDRVLAEVYARLGDD</sequence>
<dbReference type="Pfam" id="PF03572">
    <property type="entry name" value="Peptidase_S41"/>
    <property type="match status" value="1"/>
</dbReference>
<dbReference type="PANTHER" id="PTHR32060:SF30">
    <property type="entry name" value="CARBOXY-TERMINAL PROCESSING PROTEASE CTPA"/>
    <property type="match status" value="1"/>
</dbReference>
<proteinExistence type="predicted"/>
<name>A0ABY7GV70_9BACT</name>
<evidence type="ECO:0000259" key="2">
    <source>
        <dbReference type="Pfam" id="PF03572"/>
    </source>
</evidence>
<dbReference type="SUPFAM" id="SSF52096">
    <property type="entry name" value="ClpP/crotonase"/>
    <property type="match status" value="1"/>
</dbReference>
<evidence type="ECO:0000313" key="4">
    <source>
        <dbReference type="Proteomes" id="UP001164459"/>
    </source>
</evidence>
<organism evidence="3 4">
    <name type="scientific">Nannocystis punicea</name>
    <dbReference type="NCBI Taxonomy" id="2995304"/>
    <lineage>
        <taxon>Bacteria</taxon>
        <taxon>Pseudomonadati</taxon>
        <taxon>Myxococcota</taxon>
        <taxon>Polyangia</taxon>
        <taxon>Nannocystales</taxon>
        <taxon>Nannocystaceae</taxon>
        <taxon>Nannocystis</taxon>
    </lineage>
</organism>
<protein>
    <submittedName>
        <fullName evidence="3">S41 family peptidase</fullName>
    </submittedName>
</protein>
<dbReference type="RefSeq" id="WP_269033193.1">
    <property type="nucleotide sequence ID" value="NZ_CP114040.1"/>
</dbReference>
<dbReference type="Proteomes" id="UP001164459">
    <property type="component" value="Chromosome"/>
</dbReference>
<dbReference type="PANTHER" id="PTHR32060">
    <property type="entry name" value="TAIL-SPECIFIC PROTEASE"/>
    <property type="match status" value="1"/>
</dbReference>
<keyword evidence="4" id="KW-1185">Reference proteome</keyword>
<dbReference type="PROSITE" id="PS51257">
    <property type="entry name" value="PROKAR_LIPOPROTEIN"/>
    <property type="match status" value="1"/>
</dbReference>
<dbReference type="EMBL" id="CP114040">
    <property type="protein sequence ID" value="WAS90866.1"/>
    <property type="molecule type" value="Genomic_DNA"/>
</dbReference>
<dbReference type="InterPro" id="IPR005151">
    <property type="entry name" value="Tail-specific_protease"/>
</dbReference>
<dbReference type="InterPro" id="IPR029045">
    <property type="entry name" value="ClpP/crotonase-like_dom_sf"/>
</dbReference>
<evidence type="ECO:0000256" key="1">
    <source>
        <dbReference type="SAM" id="SignalP"/>
    </source>
</evidence>
<feature type="chain" id="PRO_5046251051" evidence="1">
    <location>
        <begin position="22"/>
        <end position="474"/>
    </location>
</feature>
<feature type="domain" description="Tail specific protease" evidence="2">
    <location>
        <begin position="243"/>
        <end position="447"/>
    </location>
</feature>
<accession>A0ABY7GV70</accession>
<feature type="signal peptide" evidence="1">
    <location>
        <begin position="1"/>
        <end position="21"/>
    </location>
</feature>
<reference evidence="3" key="1">
    <citation type="submission" date="2022-11" db="EMBL/GenBank/DDBJ databases">
        <title>Minimal conservation of predation-associated metabolite biosynthetic gene clusters underscores biosynthetic potential of Myxococcota including descriptions for ten novel species: Archangium lansinium sp. nov., Myxococcus landrumus sp. nov., Nannocystis bai.</title>
        <authorList>
            <person name="Ahearne A."/>
            <person name="Stevens C."/>
            <person name="Dowd S."/>
        </authorList>
    </citation>
    <scope>NUCLEOTIDE SEQUENCE</scope>
    <source>
        <strain evidence="3">Fl3</strain>
    </source>
</reference>
<dbReference type="Gene3D" id="3.90.226.10">
    <property type="entry name" value="2-enoyl-CoA Hydratase, Chain A, domain 1"/>
    <property type="match status" value="1"/>
</dbReference>
<evidence type="ECO:0000313" key="3">
    <source>
        <dbReference type="EMBL" id="WAS90866.1"/>
    </source>
</evidence>
<keyword evidence="1" id="KW-0732">Signal</keyword>
<gene>
    <name evidence="3" type="ORF">O0S08_32155</name>
</gene>